<dbReference type="GO" id="GO:0005576">
    <property type="term" value="C:extracellular region"/>
    <property type="evidence" value="ECO:0007669"/>
    <property type="project" value="TreeGrafter"/>
</dbReference>
<proteinExistence type="inferred from homology"/>
<evidence type="ECO:0000256" key="6">
    <source>
        <dbReference type="ARBA" id="ARBA00022974"/>
    </source>
</evidence>
<dbReference type="Proteomes" id="UP001152747">
    <property type="component" value="Unassembled WGS sequence"/>
</dbReference>
<evidence type="ECO:0000256" key="5">
    <source>
        <dbReference type="ARBA" id="ARBA00022729"/>
    </source>
</evidence>
<keyword evidence="6" id="KW-0654">Proteoglycan</keyword>
<dbReference type="GO" id="GO:0045202">
    <property type="term" value="C:synapse"/>
    <property type="evidence" value="ECO:0007669"/>
    <property type="project" value="TreeGrafter"/>
</dbReference>
<evidence type="ECO:0008006" key="15">
    <source>
        <dbReference type="Google" id="ProtNLM"/>
    </source>
</evidence>
<dbReference type="GO" id="GO:0016477">
    <property type="term" value="P:cell migration"/>
    <property type="evidence" value="ECO:0007669"/>
    <property type="project" value="TreeGrafter"/>
</dbReference>
<dbReference type="OrthoDB" id="5803439at2759"/>
<evidence type="ECO:0000256" key="9">
    <source>
        <dbReference type="ARBA" id="ARBA00023207"/>
    </source>
</evidence>
<keyword evidence="5 12" id="KW-0732">Signal</keyword>
<dbReference type="GO" id="GO:1905475">
    <property type="term" value="P:regulation of protein localization to membrane"/>
    <property type="evidence" value="ECO:0007669"/>
    <property type="project" value="TreeGrafter"/>
</dbReference>
<accession>A0A9P1NAF1</accession>
<keyword evidence="3" id="KW-1003">Cell membrane</keyword>
<evidence type="ECO:0000256" key="7">
    <source>
        <dbReference type="ARBA" id="ARBA00023136"/>
    </source>
</evidence>
<evidence type="ECO:0000256" key="1">
    <source>
        <dbReference type="ARBA" id="ARBA00004609"/>
    </source>
</evidence>
<dbReference type="GO" id="GO:0005886">
    <property type="term" value="C:plasma membrane"/>
    <property type="evidence" value="ECO:0007669"/>
    <property type="project" value="UniProtKB-SubCell"/>
</dbReference>
<evidence type="ECO:0000256" key="12">
    <source>
        <dbReference type="SAM" id="SignalP"/>
    </source>
</evidence>
<evidence type="ECO:0000256" key="4">
    <source>
        <dbReference type="ARBA" id="ARBA00022622"/>
    </source>
</evidence>
<keyword evidence="4" id="KW-0336">GPI-anchor</keyword>
<protein>
    <recommendedName>
        <fullName evidence="15">Chondroitin proteoglycan 4 domain-containing protein</fullName>
    </recommendedName>
</protein>
<keyword evidence="10" id="KW-0449">Lipoprotein</keyword>
<comment type="subcellular location">
    <subcellularLocation>
        <location evidence="1">Cell membrane</location>
        <topology evidence="1">Lipid-anchor</topology>
        <topology evidence="1">GPI-anchor</topology>
    </subcellularLocation>
</comment>
<dbReference type="AlphaFoldDB" id="A0A9P1NAF1"/>
<reference evidence="13" key="1">
    <citation type="submission" date="2022-11" db="EMBL/GenBank/DDBJ databases">
        <authorList>
            <person name="Kikuchi T."/>
        </authorList>
    </citation>
    <scope>NUCLEOTIDE SEQUENCE</scope>
    <source>
        <strain evidence="13">PS1010</strain>
    </source>
</reference>
<feature type="signal peptide" evidence="12">
    <location>
        <begin position="1"/>
        <end position="19"/>
    </location>
</feature>
<comment type="caution">
    <text evidence="13">The sequence shown here is derived from an EMBL/GenBank/DDBJ whole genome shotgun (WGS) entry which is preliminary data.</text>
</comment>
<keyword evidence="8" id="KW-0325">Glycoprotein</keyword>
<keyword evidence="7" id="KW-0472">Membrane</keyword>
<evidence type="ECO:0000256" key="11">
    <source>
        <dbReference type="SAM" id="MobiDB-lite"/>
    </source>
</evidence>
<evidence type="ECO:0000256" key="10">
    <source>
        <dbReference type="ARBA" id="ARBA00023288"/>
    </source>
</evidence>
<feature type="region of interest" description="Disordered" evidence="11">
    <location>
        <begin position="422"/>
        <end position="465"/>
    </location>
</feature>
<dbReference type="EMBL" id="CANHGI010000006">
    <property type="protein sequence ID" value="CAI5454151.1"/>
    <property type="molecule type" value="Genomic_DNA"/>
</dbReference>
<keyword evidence="9" id="KW-0357">Heparan sulfate</keyword>
<dbReference type="GO" id="GO:0009986">
    <property type="term" value="C:cell surface"/>
    <property type="evidence" value="ECO:0007669"/>
    <property type="project" value="TreeGrafter"/>
</dbReference>
<feature type="compositionally biased region" description="Acidic residues" evidence="11">
    <location>
        <begin position="438"/>
        <end position="448"/>
    </location>
</feature>
<dbReference type="PANTHER" id="PTHR10822:SF30">
    <property type="entry name" value="DALLY-LIKE, ISOFORM A"/>
    <property type="match status" value="1"/>
</dbReference>
<organism evidence="13 14">
    <name type="scientific">Caenorhabditis angaria</name>
    <dbReference type="NCBI Taxonomy" id="860376"/>
    <lineage>
        <taxon>Eukaryota</taxon>
        <taxon>Metazoa</taxon>
        <taxon>Ecdysozoa</taxon>
        <taxon>Nematoda</taxon>
        <taxon>Chromadorea</taxon>
        <taxon>Rhabditida</taxon>
        <taxon>Rhabditina</taxon>
        <taxon>Rhabditomorpha</taxon>
        <taxon>Rhabditoidea</taxon>
        <taxon>Rhabditidae</taxon>
        <taxon>Peloderinae</taxon>
        <taxon>Caenorhabditis</taxon>
    </lineage>
</organism>
<evidence type="ECO:0000256" key="3">
    <source>
        <dbReference type="ARBA" id="ARBA00022475"/>
    </source>
</evidence>
<dbReference type="InterPro" id="IPR001863">
    <property type="entry name" value="Glypican"/>
</dbReference>
<dbReference type="GO" id="GO:0098552">
    <property type="term" value="C:side of membrane"/>
    <property type="evidence" value="ECO:0007669"/>
    <property type="project" value="UniProtKB-KW"/>
</dbReference>
<evidence type="ECO:0000313" key="14">
    <source>
        <dbReference type="Proteomes" id="UP001152747"/>
    </source>
</evidence>
<evidence type="ECO:0000256" key="8">
    <source>
        <dbReference type="ARBA" id="ARBA00023180"/>
    </source>
</evidence>
<sequence length="504" mass="56687">MKTLVLLLTLPALITPSDPIISSTTEVTTTPKPSTLKPCVCHVSAHLKTAEQELRDEIKITQTRLIDPVRTAMGFAMSEKQSLLDFGKFLTFRDVTKNHPTLMENTEFVGDFEEFYKTVGKFLLSEKPYSSAGIKHEISMAMSYFMKKTLAQSFLCLAVGKCRTVPLDFMMCMDTITNWELYFGDSSRKAANHLAESIYRYRKMESIIEELHTQLMNSTKMPLSQNCLSKYIEMTMCNCTEVCGSTCVDRMEMCFSDFMSDWSAKLLVLKSMTSGPGILTSFMRLRRSILDSIQLLVERKSPLYAEHMTAQCGAIGDIFIHPKKQHFVLPKKPAKYNSQAERAAKELQLSVKTWEKMSRQICNSSSVFGTIKGNFEKNCTIGTHSPVMVGKSSIEEGLPPITKDVRPRPMIEAMEKERLKKLEAMKNPPEYSGNGPNWDDEGDDDEFESSASGAPPQIIDNSHSPKAIIEEEVAREEITEISSSRCHTVVSLLISTVLLYLLST</sequence>
<gene>
    <name evidence="13" type="ORF">CAMP_LOCUS16788</name>
</gene>
<feature type="chain" id="PRO_5040340642" description="Chondroitin proteoglycan 4 domain-containing protein" evidence="12">
    <location>
        <begin position="20"/>
        <end position="504"/>
    </location>
</feature>
<dbReference type="PANTHER" id="PTHR10822">
    <property type="entry name" value="GLYPICAN"/>
    <property type="match status" value="1"/>
</dbReference>
<comment type="similarity">
    <text evidence="2">Belongs to the glypican family.</text>
</comment>
<evidence type="ECO:0000313" key="13">
    <source>
        <dbReference type="EMBL" id="CAI5454151.1"/>
    </source>
</evidence>
<dbReference type="GO" id="GO:0009966">
    <property type="term" value="P:regulation of signal transduction"/>
    <property type="evidence" value="ECO:0007669"/>
    <property type="project" value="InterPro"/>
</dbReference>
<name>A0A9P1NAF1_9PELO</name>
<evidence type="ECO:0000256" key="2">
    <source>
        <dbReference type="ARBA" id="ARBA00010260"/>
    </source>
</evidence>
<keyword evidence="14" id="KW-1185">Reference proteome</keyword>